<reference evidence="2" key="1">
    <citation type="journal article" date="2019" name="Int. J. Syst. Evol. Microbiol.">
        <title>The Global Catalogue of Microorganisms (GCM) 10K type strain sequencing project: providing services to taxonomists for standard genome sequencing and annotation.</title>
        <authorList>
            <consortium name="The Broad Institute Genomics Platform"/>
            <consortium name="The Broad Institute Genome Sequencing Center for Infectious Disease"/>
            <person name="Wu L."/>
            <person name="Ma J."/>
        </authorList>
    </citation>
    <scope>NUCLEOTIDE SEQUENCE [LARGE SCALE GENOMIC DNA]</scope>
    <source>
        <strain evidence="2">JCM 17626</strain>
    </source>
</reference>
<name>A0ABP8B6Y9_9SPHI</name>
<gene>
    <name evidence="1" type="ORF">GCM10022289_10290</name>
</gene>
<comment type="caution">
    <text evidence="1">The sequence shown here is derived from an EMBL/GenBank/DDBJ whole genome shotgun (WGS) entry which is preliminary data.</text>
</comment>
<dbReference type="Proteomes" id="UP001501772">
    <property type="component" value="Unassembled WGS sequence"/>
</dbReference>
<evidence type="ECO:0000313" key="2">
    <source>
        <dbReference type="Proteomes" id="UP001501772"/>
    </source>
</evidence>
<protein>
    <submittedName>
        <fullName evidence="1">Uncharacterized protein</fullName>
    </submittedName>
</protein>
<accession>A0ABP8B6Y9</accession>
<dbReference type="EMBL" id="BAABBY010000002">
    <property type="protein sequence ID" value="GAA4199632.1"/>
    <property type="molecule type" value="Genomic_DNA"/>
</dbReference>
<organism evidence="1 2">
    <name type="scientific">Pedobacter jeongneungensis</name>
    <dbReference type="NCBI Taxonomy" id="947309"/>
    <lineage>
        <taxon>Bacteria</taxon>
        <taxon>Pseudomonadati</taxon>
        <taxon>Bacteroidota</taxon>
        <taxon>Sphingobacteriia</taxon>
        <taxon>Sphingobacteriales</taxon>
        <taxon>Sphingobacteriaceae</taxon>
        <taxon>Pedobacter</taxon>
    </lineage>
</organism>
<keyword evidence="2" id="KW-1185">Reference proteome</keyword>
<evidence type="ECO:0000313" key="1">
    <source>
        <dbReference type="EMBL" id="GAA4199632.1"/>
    </source>
</evidence>
<sequence>MVSVLALIALTGKTGGGGAAADCSGDDLQLIKIIDKREIVNNDLIPLNHLTVLSNGYKRCRDFI</sequence>
<proteinExistence type="predicted"/>